<organism evidence="2 3">
    <name type="scientific">Catenovulum maritimum</name>
    <dbReference type="NCBI Taxonomy" id="1513271"/>
    <lineage>
        <taxon>Bacteria</taxon>
        <taxon>Pseudomonadati</taxon>
        <taxon>Pseudomonadota</taxon>
        <taxon>Gammaproteobacteria</taxon>
        <taxon>Alteromonadales</taxon>
        <taxon>Alteromonadaceae</taxon>
        <taxon>Catenovulum</taxon>
    </lineage>
</organism>
<gene>
    <name evidence="2" type="ORF">XM47_13545</name>
</gene>
<reference evidence="2 3" key="1">
    <citation type="submission" date="2015-04" db="EMBL/GenBank/DDBJ databases">
        <title>Draft Genome Sequence of the Novel Agar-Digesting Marine Bacterium Q1.</title>
        <authorList>
            <person name="Li Y."/>
            <person name="Li D."/>
            <person name="Chen G."/>
            <person name="Du Z."/>
        </authorList>
    </citation>
    <scope>NUCLEOTIDE SEQUENCE [LARGE SCALE GENOMIC DNA]</scope>
    <source>
        <strain evidence="2 3">Q1</strain>
    </source>
</reference>
<accession>A0A0J8GPF9</accession>
<keyword evidence="1" id="KW-0732">Signal</keyword>
<dbReference type="AlphaFoldDB" id="A0A0J8GPF9"/>
<feature type="signal peptide" evidence="1">
    <location>
        <begin position="1"/>
        <end position="18"/>
    </location>
</feature>
<dbReference type="EMBL" id="LAZL01000022">
    <property type="protein sequence ID" value="KMT64657.1"/>
    <property type="molecule type" value="Genomic_DNA"/>
</dbReference>
<evidence type="ECO:0000313" key="3">
    <source>
        <dbReference type="Proteomes" id="UP000037600"/>
    </source>
</evidence>
<dbReference type="STRING" id="1513271.XM47_13545"/>
<evidence type="ECO:0000256" key="1">
    <source>
        <dbReference type="SAM" id="SignalP"/>
    </source>
</evidence>
<evidence type="ECO:0000313" key="2">
    <source>
        <dbReference type="EMBL" id="KMT64657.1"/>
    </source>
</evidence>
<keyword evidence="3" id="KW-1185">Reference proteome</keyword>
<protein>
    <submittedName>
        <fullName evidence="2">Uncharacterized protein</fullName>
    </submittedName>
</protein>
<proteinExistence type="predicted"/>
<feature type="chain" id="PRO_5005298434" evidence="1">
    <location>
        <begin position="19"/>
        <end position="304"/>
    </location>
</feature>
<name>A0A0J8GPF9_9ALTE</name>
<dbReference type="Proteomes" id="UP000037600">
    <property type="component" value="Unassembled WGS sequence"/>
</dbReference>
<comment type="caution">
    <text evidence="2">The sequence shown here is derived from an EMBL/GenBank/DDBJ whole genome shotgun (WGS) entry which is preliminary data.</text>
</comment>
<dbReference type="RefSeq" id="WP_048693513.1">
    <property type="nucleotide sequence ID" value="NZ_KQ130495.1"/>
</dbReference>
<sequence>MTQIILLCFLFISTGLFASEAKSNDKKWLDNLHQGVSSSIYQSANWFDGFFKQEKTLEKAQATAKLRLGYVPAETNLAGLEHRIKLKAKLPNLKNKWDVIFSDHDDTNRDSTADEVISDIENNKDDDLNLAIRFTHSATKKKYITTRLGLGKGADIYLRTRYRRNFQHTDSFQTIIEPSIYYYLRHGWHYRLLFNFEWQCSKDCMWQLNNRWDHESEEDLTTWRHSLLYYYQLNEKAAVVKGIFYTGNIEQGYQLENKGVFIRYRQQALRDWFYYEIEPFIHYPKTREFKQTLGIALRIELNFG</sequence>